<evidence type="ECO:0000256" key="2">
    <source>
        <dbReference type="ARBA" id="ARBA00022729"/>
    </source>
</evidence>
<keyword evidence="5" id="KW-0449">Lipoprotein</keyword>
<dbReference type="RefSeq" id="WP_103241746.1">
    <property type="nucleotide sequence ID" value="NZ_JANJZD010000033.1"/>
</dbReference>
<name>A0A2K4ZMS0_9FIRM</name>
<reference evidence="7 8" key="1">
    <citation type="submission" date="2018-01" db="EMBL/GenBank/DDBJ databases">
        <authorList>
            <person name="Gaut B.S."/>
            <person name="Morton B.R."/>
            <person name="Clegg M.T."/>
            <person name="Duvall M.R."/>
        </authorList>
    </citation>
    <scope>NUCLEOTIDE SEQUENCE [LARGE SCALE GENOMIC DNA]</scope>
    <source>
        <strain evidence="7">GP69</strain>
    </source>
</reference>
<dbReference type="SUPFAM" id="SSF53850">
    <property type="entry name" value="Periplasmic binding protein-like II"/>
    <property type="match status" value="1"/>
</dbReference>
<keyword evidence="4" id="KW-0564">Palmitate</keyword>
<feature type="chain" id="PRO_5039309337" evidence="6">
    <location>
        <begin position="21"/>
        <end position="796"/>
    </location>
</feature>
<evidence type="ECO:0000256" key="1">
    <source>
        <dbReference type="ARBA" id="ARBA00022475"/>
    </source>
</evidence>
<evidence type="ECO:0000313" key="7">
    <source>
        <dbReference type="EMBL" id="SOY31768.1"/>
    </source>
</evidence>
<dbReference type="PANTHER" id="PTHR43649:SF33">
    <property type="entry name" value="POLYGALACTURONAN_RHAMNOGALACTURONAN-BINDING PROTEIN YTCQ"/>
    <property type="match status" value="1"/>
</dbReference>
<dbReference type="Pfam" id="PF01547">
    <property type="entry name" value="SBP_bac_1"/>
    <property type="match status" value="1"/>
</dbReference>
<keyword evidence="3" id="KW-0472">Membrane</keyword>
<protein>
    <submittedName>
        <fullName evidence="7">Bacterial extracellular solute-binding protein</fullName>
    </submittedName>
</protein>
<evidence type="ECO:0000256" key="3">
    <source>
        <dbReference type="ARBA" id="ARBA00023136"/>
    </source>
</evidence>
<dbReference type="InterPro" id="IPR050490">
    <property type="entry name" value="Bact_solute-bd_prot1"/>
</dbReference>
<dbReference type="OrthoDB" id="1837101at2"/>
<evidence type="ECO:0000256" key="6">
    <source>
        <dbReference type="SAM" id="SignalP"/>
    </source>
</evidence>
<keyword evidence="2 6" id="KW-0732">Signal</keyword>
<dbReference type="AlphaFoldDB" id="A0A2K4ZMS0"/>
<evidence type="ECO:0000256" key="5">
    <source>
        <dbReference type="ARBA" id="ARBA00023288"/>
    </source>
</evidence>
<keyword evidence="1" id="KW-1003">Cell membrane</keyword>
<dbReference type="InterPro" id="IPR006059">
    <property type="entry name" value="SBP"/>
</dbReference>
<accession>A0A2K4ZMS0</accession>
<dbReference type="PROSITE" id="PS51257">
    <property type="entry name" value="PROKAR_LIPOPROTEIN"/>
    <property type="match status" value="1"/>
</dbReference>
<proteinExistence type="predicted"/>
<gene>
    <name evidence="7" type="ORF">AMURIS_04516</name>
</gene>
<keyword evidence="8" id="KW-1185">Reference proteome</keyword>
<organism evidence="7 8">
    <name type="scientific">Acetatifactor muris</name>
    <dbReference type="NCBI Taxonomy" id="879566"/>
    <lineage>
        <taxon>Bacteria</taxon>
        <taxon>Bacillati</taxon>
        <taxon>Bacillota</taxon>
        <taxon>Clostridia</taxon>
        <taxon>Lachnospirales</taxon>
        <taxon>Lachnospiraceae</taxon>
        <taxon>Acetatifactor</taxon>
    </lineage>
</organism>
<dbReference type="Gene3D" id="3.40.190.10">
    <property type="entry name" value="Periplasmic binding protein-like II"/>
    <property type="match status" value="1"/>
</dbReference>
<evidence type="ECO:0000313" key="8">
    <source>
        <dbReference type="Proteomes" id="UP000236311"/>
    </source>
</evidence>
<evidence type="ECO:0000256" key="4">
    <source>
        <dbReference type="ARBA" id="ARBA00023139"/>
    </source>
</evidence>
<dbReference type="PANTHER" id="PTHR43649">
    <property type="entry name" value="ARABINOSE-BINDING PROTEIN-RELATED"/>
    <property type="match status" value="1"/>
</dbReference>
<feature type="signal peptide" evidence="6">
    <location>
        <begin position="1"/>
        <end position="20"/>
    </location>
</feature>
<dbReference type="Proteomes" id="UP000236311">
    <property type="component" value="Unassembled WGS sequence"/>
</dbReference>
<sequence>MILRKRGILLAGLLALGMTACGSKTEGEDRLASDKVYIPQFIDFKLDADSLAAGCADGQNLYVAAEKNETVPVEGARNRDEKVIPDKGLYRIPLNGKDAVRLEQYQPISLPEGMEGYINIQELSAGENGTLWVTENMYTYTFQLPEGFNEETDDKWQYQSEIQETTVRRQLDSSGKELKRVDISGLAQKLNVDSVNSTTFDREGNIYAVTEKQIFALSPELQVLFTVEGENLYNRLILLGDGNMGLISSSYDETTQTSNNVMRTIDGKTKNWGKEYPMPLNVYDVWSGSGEYLFYFQNGDSVYGYKAGNAEGEKLFSWVDSDIDRDEINFWFPMADSRIAAVSRKWDNDKAKYELILLTATDRTTLPEKTILTYATMGLDWNMRKRIIAFNKSSEKYRIEIREYGQMNTGADNSAGLTKLNMDLSTGNAPDLLDMGALPIRQYSAKGLLEDLWPYIEKDREIGRERLMEKVFQAAEQDGKLYQIFETFAIQTVAGAKDVVGDRKSWTLAELQAAKAQMPEGCAVFGQYDTKESMLQTVLLQNMNHFVDWNNGKCSFDSDSFKALLEFCNSFPGNKEIQQVQDEDYESEASRIINKKQMLAQFTLYDLGWTYQEYKAAFGGDFSLVGYPREDGSVGSSFIHSSGLAMSSGCKDKEGAWSFMRQLLLPGLNDENNYAGMFRTNKTDFEYQIKNAMTPEYQVDENGNQVLDENGKPIPLPLGSMWISDDQEIKLPRPSQDDYDRFMELYNAIDSENYSDENITKIITEETAAYFAGDRSLDDIVRQIQSRVSLYVSENR</sequence>
<dbReference type="EMBL" id="OFSM01000031">
    <property type="protein sequence ID" value="SOY31768.1"/>
    <property type="molecule type" value="Genomic_DNA"/>
</dbReference>